<name>A0A1J7JMS7_9PEZI</name>
<dbReference type="AlphaFoldDB" id="A0A1J7JMS7"/>
<evidence type="ECO:0000313" key="2">
    <source>
        <dbReference type="EMBL" id="OIW30612.1"/>
    </source>
</evidence>
<keyword evidence="1" id="KW-0472">Membrane</keyword>
<dbReference type="Proteomes" id="UP000182658">
    <property type="component" value="Unassembled WGS sequence"/>
</dbReference>
<sequence length="102" mass="11934">MRRSLSLIVDLIADLTVAILLTLSTIKLFILLNNIWPWAFDSICAEYCQSDSVACDCLDYYIAFHCDAVNGLDERELFKEIASLWKQYWNKRQPEQLVDERQ</sequence>
<organism evidence="2 3">
    <name type="scientific">Coniochaeta ligniaria NRRL 30616</name>
    <dbReference type="NCBI Taxonomy" id="1408157"/>
    <lineage>
        <taxon>Eukaryota</taxon>
        <taxon>Fungi</taxon>
        <taxon>Dikarya</taxon>
        <taxon>Ascomycota</taxon>
        <taxon>Pezizomycotina</taxon>
        <taxon>Sordariomycetes</taxon>
        <taxon>Sordariomycetidae</taxon>
        <taxon>Coniochaetales</taxon>
        <taxon>Coniochaetaceae</taxon>
        <taxon>Coniochaeta</taxon>
    </lineage>
</organism>
<keyword evidence="1" id="KW-1133">Transmembrane helix</keyword>
<feature type="transmembrane region" description="Helical" evidence="1">
    <location>
        <begin position="7"/>
        <end position="32"/>
    </location>
</feature>
<protein>
    <submittedName>
        <fullName evidence="2">Uncharacterized protein</fullName>
    </submittedName>
</protein>
<reference evidence="2 3" key="1">
    <citation type="submission" date="2016-10" db="EMBL/GenBank/DDBJ databases">
        <title>Draft genome sequence of Coniochaeta ligniaria NRRL30616, a lignocellulolytic fungus for bioabatement of inhibitors in plant biomass hydrolysates.</title>
        <authorList>
            <consortium name="DOE Joint Genome Institute"/>
            <person name="Jimenez D.J."/>
            <person name="Hector R.E."/>
            <person name="Riley R."/>
            <person name="Sun H."/>
            <person name="Grigoriev I.V."/>
            <person name="Van Elsas J.D."/>
            <person name="Nichols N.N."/>
        </authorList>
    </citation>
    <scope>NUCLEOTIDE SEQUENCE [LARGE SCALE GENOMIC DNA]</scope>
    <source>
        <strain evidence="2 3">NRRL 30616</strain>
    </source>
</reference>
<keyword evidence="3" id="KW-1185">Reference proteome</keyword>
<dbReference type="InParanoid" id="A0A1J7JMS7"/>
<keyword evidence="1" id="KW-0812">Transmembrane</keyword>
<evidence type="ECO:0000313" key="3">
    <source>
        <dbReference type="Proteomes" id="UP000182658"/>
    </source>
</evidence>
<accession>A0A1J7JMS7</accession>
<dbReference type="EMBL" id="KV875096">
    <property type="protein sequence ID" value="OIW30612.1"/>
    <property type="molecule type" value="Genomic_DNA"/>
</dbReference>
<proteinExistence type="predicted"/>
<evidence type="ECO:0000256" key="1">
    <source>
        <dbReference type="SAM" id="Phobius"/>
    </source>
</evidence>
<gene>
    <name evidence="2" type="ORF">CONLIGDRAFT_679391</name>
</gene>